<protein>
    <recommendedName>
        <fullName evidence="2">PAS domain-containing protein</fullName>
    </recommendedName>
</protein>
<dbReference type="Pfam" id="PF05228">
    <property type="entry name" value="CHASE4"/>
    <property type="match status" value="1"/>
</dbReference>
<dbReference type="Proteomes" id="UP000619743">
    <property type="component" value="Unassembled WGS sequence"/>
</dbReference>
<proteinExistence type="predicted"/>
<dbReference type="SMART" id="SM00091">
    <property type="entry name" value="PAS"/>
    <property type="match status" value="1"/>
</dbReference>
<dbReference type="InterPro" id="IPR013767">
    <property type="entry name" value="PAS_fold"/>
</dbReference>
<keyword evidence="1" id="KW-0472">Membrane</keyword>
<accession>A0A8J2U618</accession>
<dbReference type="Pfam" id="PF00989">
    <property type="entry name" value="PAS"/>
    <property type="match status" value="1"/>
</dbReference>
<keyword evidence="1" id="KW-1133">Transmembrane helix</keyword>
<dbReference type="PROSITE" id="PS50112">
    <property type="entry name" value="PAS"/>
    <property type="match status" value="1"/>
</dbReference>
<organism evidence="3 4">
    <name type="scientific">Neiella marina</name>
    <dbReference type="NCBI Taxonomy" id="508461"/>
    <lineage>
        <taxon>Bacteria</taxon>
        <taxon>Pseudomonadati</taxon>
        <taxon>Pseudomonadota</taxon>
        <taxon>Gammaproteobacteria</taxon>
        <taxon>Alteromonadales</taxon>
        <taxon>Echinimonadaceae</taxon>
        <taxon>Neiella</taxon>
    </lineage>
</organism>
<feature type="transmembrane region" description="Helical" evidence="1">
    <location>
        <begin position="280"/>
        <end position="302"/>
    </location>
</feature>
<feature type="domain" description="PAS" evidence="2">
    <location>
        <begin position="357"/>
        <end position="415"/>
    </location>
</feature>
<name>A0A8J2U618_9GAMM</name>
<gene>
    <name evidence="3" type="ORF">GCM10011369_23550</name>
</gene>
<dbReference type="InterPro" id="IPR000014">
    <property type="entry name" value="PAS"/>
</dbReference>
<dbReference type="InterPro" id="IPR007892">
    <property type="entry name" value="CHASE4"/>
</dbReference>
<dbReference type="Gene3D" id="6.10.340.10">
    <property type="match status" value="1"/>
</dbReference>
<reference evidence="4" key="1">
    <citation type="journal article" date="2019" name="Int. J. Syst. Evol. Microbiol.">
        <title>The Global Catalogue of Microorganisms (GCM) 10K type strain sequencing project: providing services to taxonomists for standard genome sequencing and annotation.</title>
        <authorList>
            <consortium name="The Broad Institute Genomics Platform"/>
            <consortium name="The Broad Institute Genome Sequencing Center for Infectious Disease"/>
            <person name="Wu L."/>
            <person name="Ma J."/>
        </authorList>
    </citation>
    <scope>NUCLEOTIDE SEQUENCE [LARGE SCALE GENOMIC DNA]</scope>
    <source>
        <strain evidence="4">CGMCC 1.10130</strain>
    </source>
</reference>
<evidence type="ECO:0000313" key="3">
    <source>
        <dbReference type="EMBL" id="GGA80890.1"/>
    </source>
</evidence>
<dbReference type="Gene3D" id="3.30.450.20">
    <property type="entry name" value="PAS domain"/>
    <property type="match status" value="1"/>
</dbReference>
<dbReference type="AlphaFoldDB" id="A0A8J2U618"/>
<evidence type="ECO:0000256" key="1">
    <source>
        <dbReference type="SAM" id="Phobius"/>
    </source>
</evidence>
<keyword evidence="1" id="KW-0812">Transmembrane</keyword>
<dbReference type="CDD" id="cd00130">
    <property type="entry name" value="PAS"/>
    <property type="match status" value="1"/>
</dbReference>
<sequence length="472" mass="52715">MITRESKLASLLGWFVLVLLLAFALLEFGANVWINKHREGIRINRAIDNYGQVATKEIASQIDLLQFLADNLGLHRETIDYLQNRSGHFIERWLNPATLDAMNVEAILIRDEQSAEVAYVTSLANKHNQDIGNLLTNRRFSIARTADDQGFIFIEDMLYMYATSPIFAEQNVASAPRSHSVIPEQTPTGPLVGFFTVLRELDDELLSELGDSLGIYLDVSTLIRPNNPVLVATNEITELKVTSFWRSDKAIGASFSSETQNGETIPIIIETRFELPQGNLMVETVTMVVNVVVFVIVAMLILMANNRLIIRPITLLSAKLHQMKGFGAIADLSLSHRKDEIGSLTRSIDSLLLRLSRQHRYNQLILGSISDALFVVSPNGAISFANTASLKWLRLNEKQLIGQPIDYLIESTEPDASIAHLLTLAHHQDISRSLTVRLVSMPETVDDIHIQLRALSSESSNQDIVIIVRREG</sequence>
<evidence type="ECO:0000259" key="2">
    <source>
        <dbReference type="PROSITE" id="PS50112"/>
    </source>
</evidence>
<evidence type="ECO:0000313" key="4">
    <source>
        <dbReference type="Proteomes" id="UP000619743"/>
    </source>
</evidence>
<dbReference type="EMBL" id="BMDX01000011">
    <property type="protein sequence ID" value="GGA80890.1"/>
    <property type="molecule type" value="Genomic_DNA"/>
</dbReference>
<dbReference type="InterPro" id="IPR035965">
    <property type="entry name" value="PAS-like_dom_sf"/>
</dbReference>
<dbReference type="GO" id="GO:0006355">
    <property type="term" value="P:regulation of DNA-templated transcription"/>
    <property type="evidence" value="ECO:0007669"/>
    <property type="project" value="InterPro"/>
</dbReference>
<dbReference type="RefSeq" id="WP_087506454.1">
    <property type="nucleotide sequence ID" value="NZ_BMDX01000011.1"/>
</dbReference>
<comment type="caution">
    <text evidence="3">The sequence shown here is derived from an EMBL/GenBank/DDBJ whole genome shotgun (WGS) entry which is preliminary data.</text>
</comment>
<dbReference type="SUPFAM" id="SSF55785">
    <property type="entry name" value="PYP-like sensor domain (PAS domain)"/>
    <property type="match status" value="1"/>
</dbReference>
<keyword evidence="4" id="KW-1185">Reference proteome</keyword>